<reference evidence="6 7" key="1">
    <citation type="journal article" date="2014" name="Agronomy (Basel)">
        <title>A Draft Genome Sequence for Ensete ventricosum, the Drought-Tolerant Tree Against Hunger.</title>
        <authorList>
            <person name="Harrison J."/>
            <person name="Moore K.A."/>
            <person name="Paszkiewicz K."/>
            <person name="Jones T."/>
            <person name="Grant M."/>
            <person name="Ambacheew D."/>
            <person name="Muzemil S."/>
            <person name="Studholme D.J."/>
        </authorList>
    </citation>
    <scope>NUCLEOTIDE SEQUENCE [LARGE SCALE GENOMIC DNA]</scope>
</reference>
<dbReference type="GO" id="GO:0047769">
    <property type="term" value="F:arogenate dehydratase activity"/>
    <property type="evidence" value="ECO:0007669"/>
    <property type="project" value="TreeGrafter"/>
</dbReference>
<comment type="pathway">
    <text evidence="5">Amino-acid biosynthesis.</text>
</comment>
<evidence type="ECO:0000313" key="6">
    <source>
        <dbReference type="EMBL" id="RRT60454.1"/>
    </source>
</evidence>
<dbReference type="GO" id="GO:0004664">
    <property type="term" value="F:prephenate dehydratase activity"/>
    <property type="evidence" value="ECO:0007669"/>
    <property type="project" value="InterPro"/>
</dbReference>
<dbReference type="PANTHER" id="PTHR21022:SF20">
    <property type="entry name" value="AROGENATE DEHYDRATASE_PREPHENATE DEHYDRATASE 1, CHLOROPLASTIC"/>
    <property type="match status" value="1"/>
</dbReference>
<evidence type="ECO:0000256" key="1">
    <source>
        <dbReference type="ARBA" id="ARBA00022605"/>
    </source>
</evidence>
<evidence type="ECO:0000256" key="3">
    <source>
        <dbReference type="ARBA" id="ARBA00023222"/>
    </source>
</evidence>
<evidence type="ECO:0000313" key="7">
    <source>
        <dbReference type="Proteomes" id="UP000287651"/>
    </source>
</evidence>
<evidence type="ECO:0000256" key="2">
    <source>
        <dbReference type="ARBA" id="ARBA00023141"/>
    </source>
</evidence>
<sequence length="152" mass="16657">AFSEAAARKVYPDCQPVPCELFEVAFKAVQLWLADKAVLPIENSSFGSYHRTHDLLLSHSLHIVGEVQLAVDHCLMALPGVTKRELKPFLTFSQLIASKGLGDVGAIASAQAAEIYGLHILEDKIQVIDIESRPQRKCPLRVVDDTDHGTAK</sequence>
<dbReference type="GO" id="GO:0009507">
    <property type="term" value="C:chloroplast"/>
    <property type="evidence" value="ECO:0007669"/>
    <property type="project" value="TreeGrafter"/>
</dbReference>
<dbReference type="GO" id="GO:0009094">
    <property type="term" value="P:L-phenylalanine biosynthetic process"/>
    <property type="evidence" value="ECO:0007669"/>
    <property type="project" value="UniProtKB-KW"/>
</dbReference>
<dbReference type="PANTHER" id="PTHR21022">
    <property type="entry name" value="PREPHENATE DEHYDRATASE P PROTEIN"/>
    <property type="match status" value="1"/>
</dbReference>
<proteinExistence type="predicted"/>
<gene>
    <name evidence="6" type="ORF">B296_00044964</name>
</gene>
<feature type="non-terminal residue" evidence="6">
    <location>
        <position position="1"/>
    </location>
</feature>
<keyword evidence="4" id="KW-0456">Lyase</keyword>
<dbReference type="Pfam" id="PF00800">
    <property type="entry name" value="PDT"/>
    <property type="match status" value="1"/>
</dbReference>
<keyword evidence="3" id="KW-0584">Phenylalanine biosynthesis</keyword>
<evidence type="ECO:0000256" key="4">
    <source>
        <dbReference type="ARBA" id="ARBA00023239"/>
    </source>
</evidence>
<organism evidence="6 7">
    <name type="scientific">Ensete ventricosum</name>
    <name type="common">Abyssinian banana</name>
    <name type="synonym">Musa ensete</name>
    <dbReference type="NCBI Taxonomy" id="4639"/>
    <lineage>
        <taxon>Eukaryota</taxon>
        <taxon>Viridiplantae</taxon>
        <taxon>Streptophyta</taxon>
        <taxon>Embryophyta</taxon>
        <taxon>Tracheophyta</taxon>
        <taxon>Spermatophyta</taxon>
        <taxon>Magnoliopsida</taxon>
        <taxon>Liliopsida</taxon>
        <taxon>Zingiberales</taxon>
        <taxon>Musaceae</taxon>
        <taxon>Ensete</taxon>
    </lineage>
</organism>
<comment type="caution">
    <text evidence="6">The sequence shown here is derived from an EMBL/GenBank/DDBJ whole genome shotgun (WGS) entry which is preliminary data.</text>
</comment>
<accession>A0A444ERB2</accession>
<keyword evidence="2" id="KW-0057">Aromatic amino acid biosynthesis</keyword>
<name>A0A444ERB2_ENSVE</name>
<evidence type="ECO:0000256" key="5">
    <source>
        <dbReference type="ARBA" id="ARBA00029440"/>
    </source>
</evidence>
<dbReference type="Proteomes" id="UP000287651">
    <property type="component" value="Unassembled WGS sequence"/>
</dbReference>
<keyword evidence="1" id="KW-0028">Amino-acid biosynthesis</keyword>
<dbReference type="InterPro" id="IPR001086">
    <property type="entry name" value="Preph_deHydtase"/>
</dbReference>
<dbReference type="PROSITE" id="PS51171">
    <property type="entry name" value="PREPHENATE_DEHYDR_3"/>
    <property type="match status" value="1"/>
</dbReference>
<dbReference type="EMBL" id="AMZH03007779">
    <property type="protein sequence ID" value="RRT60454.1"/>
    <property type="molecule type" value="Genomic_DNA"/>
</dbReference>
<protein>
    <submittedName>
        <fullName evidence="6">Uncharacterized protein</fullName>
    </submittedName>
</protein>
<dbReference type="Gene3D" id="3.40.190.10">
    <property type="entry name" value="Periplasmic binding protein-like II"/>
    <property type="match status" value="1"/>
</dbReference>
<dbReference type="SUPFAM" id="SSF53850">
    <property type="entry name" value="Periplasmic binding protein-like II"/>
    <property type="match status" value="1"/>
</dbReference>
<dbReference type="AlphaFoldDB" id="A0A444ERB2"/>